<evidence type="ECO:0000313" key="2">
    <source>
        <dbReference type="Proteomes" id="UP000235739"/>
    </source>
</evidence>
<dbReference type="EMBL" id="PNQX01000002">
    <property type="protein sequence ID" value="PMQ19411.1"/>
    <property type="molecule type" value="Genomic_DNA"/>
</dbReference>
<dbReference type="InterPro" id="IPR016155">
    <property type="entry name" value="Mopterin_synth/thiamin_S_b"/>
</dbReference>
<dbReference type="RefSeq" id="WP_102598601.1">
    <property type="nucleotide sequence ID" value="NZ_JABUYH010000012.1"/>
</dbReference>
<comment type="caution">
    <text evidence="1">The sequence shown here is derived from an EMBL/GenBank/DDBJ whole genome shotgun (WGS) entry which is preliminary data.</text>
</comment>
<proteinExistence type="predicted"/>
<dbReference type="SUPFAM" id="SSF54285">
    <property type="entry name" value="MoaD/ThiS"/>
    <property type="match status" value="1"/>
</dbReference>
<sequence length="83" mass="8829">MSKITIRYFAAAAAAAGCEQESWERPDTLAKLRSELIDSYGPEMAQVLRAGSFLINGVVRRDAGELGTADDLTVDVLPPFAGG</sequence>
<dbReference type="InterPro" id="IPR012675">
    <property type="entry name" value="Beta-grasp_dom_sf"/>
</dbReference>
<dbReference type="AlphaFoldDB" id="A0A2N7RZU2"/>
<dbReference type="Gene3D" id="3.10.20.30">
    <property type="match status" value="1"/>
</dbReference>
<gene>
    <name evidence="1" type="ORF">CIK84_12020</name>
</gene>
<protein>
    <submittedName>
        <fullName evidence="1">Molybdopterin synthase sulfur carrier subunit</fullName>
    </submittedName>
</protein>
<reference evidence="1 2" key="1">
    <citation type="journal article" date="2017" name="Elife">
        <title>Extensive horizontal gene transfer in cheese-associated bacteria.</title>
        <authorList>
            <person name="Bonham K.S."/>
            <person name="Wolfe B.E."/>
            <person name="Dutton R.J."/>
        </authorList>
    </citation>
    <scope>NUCLEOTIDE SEQUENCE [LARGE SCALE GENOMIC DNA]</scope>
    <source>
        <strain evidence="1 2">JB182</strain>
    </source>
</reference>
<name>A0A2N7RZU2_9MICC</name>
<evidence type="ECO:0000313" key="1">
    <source>
        <dbReference type="EMBL" id="PMQ19411.1"/>
    </source>
</evidence>
<accession>A0A2N7RZU2</accession>
<dbReference type="PROSITE" id="PS51257">
    <property type="entry name" value="PROKAR_LIPOPROTEIN"/>
    <property type="match status" value="1"/>
</dbReference>
<dbReference type="Proteomes" id="UP000235739">
    <property type="component" value="Unassembled WGS sequence"/>
</dbReference>
<organism evidence="1 2">
    <name type="scientific">Glutamicibacter arilaitensis</name>
    <dbReference type="NCBI Taxonomy" id="256701"/>
    <lineage>
        <taxon>Bacteria</taxon>
        <taxon>Bacillati</taxon>
        <taxon>Actinomycetota</taxon>
        <taxon>Actinomycetes</taxon>
        <taxon>Micrococcales</taxon>
        <taxon>Micrococcaceae</taxon>
        <taxon>Glutamicibacter</taxon>
    </lineage>
</organism>